<proteinExistence type="predicted"/>
<organism evidence="1 2">
    <name type="scientific">Tropilaelaps mercedesae</name>
    <dbReference type="NCBI Taxonomy" id="418985"/>
    <lineage>
        <taxon>Eukaryota</taxon>
        <taxon>Metazoa</taxon>
        <taxon>Ecdysozoa</taxon>
        <taxon>Arthropoda</taxon>
        <taxon>Chelicerata</taxon>
        <taxon>Arachnida</taxon>
        <taxon>Acari</taxon>
        <taxon>Parasitiformes</taxon>
        <taxon>Mesostigmata</taxon>
        <taxon>Gamasina</taxon>
        <taxon>Dermanyssoidea</taxon>
        <taxon>Laelapidae</taxon>
        <taxon>Tropilaelaps</taxon>
    </lineage>
</organism>
<sequence>VPCPIGAAVNPLKRTSFGNCRPYKRSGWLFVDESAKRIDIALDEKKKRHKNAYGHITWLLRFS</sequence>
<dbReference type="InParanoid" id="A0A1V9Y0G1"/>
<protein>
    <submittedName>
        <fullName evidence="1">Uncharacterized protein</fullName>
    </submittedName>
</protein>
<accession>A0A1V9Y0G1</accession>
<evidence type="ECO:0000313" key="2">
    <source>
        <dbReference type="Proteomes" id="UP000192247"/>
    </source>
</evidence>
<gene>
    <name evidence="1" type="ORF">BIW11_05904</name>
</gene>
<dbReference type="Proteomes" id="UP000192247">
    <property type="component" value="Unassembled WGS sequence"/>
</dbReference>
<dbReference type="AlphaFoldDB" id="A0A1V9Y0G1"/>
<dbReference type="EMBL" id="MNPL01001397">
    <property type="protein sequence ID" value="OQR79201.1"/>
    <property type="molecule type" value="Genomic_DNA"/>
</dbReference>
<feature type="non-terminal residue" evidence="1">
    <location>
        <position position="1"/>
    </location>
</feature>
<keyword evidence="2" id="KW-1185">Reference proteome</keyword>
<reference evidence="1 2" key="1">
    <citation type="journal article" date="2017" name="Gigascience">
        <title>Draft genome of the honey bee ectoparasitic mite, Tropilaelaps mercedesae, is shaped by the parasitic life history.</title>
        <authorList>
            <person name="Dong X."/>
            <person name="Armstrong S.D."/>
            <person name="Xia D."/>
            <person name="Makepeace B.L."/>
            <person name="Darby A.C."/>
            <person name="Kadowaki T."/>
        </authorList>
    </citation>
    <scope>NUCLEOTIDE SEQUENCE [LARGE SCALE GENOMIC DNA]</scope>
    <source>
        <strain evidence="1">Wuxi-XJTLU</strain>
    </source>
</reference>
<evidence type="ECO:0000313" key="1">
    <source>
        <dbReference type="EMBL" id="OQR79201.1"/>
    </source>
</evidence>
<comment type="caution">
    <text evidence="1">The sequence shown here is derived from an EMBL/GenBank/DDBJ whole genome shotgun (WGS) entry which is preliminary data.</text>
</comment>
<name>A0A1V9Y0G1_9ACAR</name>